<feature type="chain" id="PRO_5003010243" evidence="8">
    <location>
        <begin position="21"/>
        <end position="514"/>
    </location>
</feature>
<dbReference type="STRING" id="502025.Hoch_2267"/>
<keyword evidence="2 6" id="KW-0645">Protease</keyword>
<dbReference type="InterPro" id="IPR034193">
    <property type="entry name" value="PCSK9_ProteinaseK-like"/>
</dbReference>
<dbReference type="HOGENOM" id="CLU_011263_1_7_7"/>
<feature type="domain" description="SMB" evidence="9">
    <location>
        <begin position="480"/>
        <end position="514"/>
    </location>
</feature>
<evidence type="ECO:0000256" key="1">
    <source>
        <dbReference type="ARBA" id="ARBA00011073"/>
    </source>
</evidence>
<dbReference type="Pfam" id="PF01033">
    <property type="entry name" value="Somatomedin_B"/>
    <property type="match status" value="1"/>
</dbReference>
<dbReference type="FunFam" id="3.40.50.200:FF:000014">
    <property type="entry name" value="Proteinase K"/>
    <property type="match status" value="1"/>
</dbReference>
<keyword evidence="4 6" id="KW-0720">Serine protease</keyword>
<evidence type="ECO:0000256" key="2">
    <source>
        <dbReference type="ARBA" id="ARBA00022670"/>
    </source>
</evidence>
<dbReference type="RefSeq" id="WP_012827418.1">
    <property type="nucleotide sequence ID" value="NC_013440.1"/>
</dbReference>
<dbReference type="KEGG" id="hoh:Hoch_2267"/>
<dbReference type="SUPFAM" id="SSF90188">
    <property type="entry name" value="Somatomedin B domain"/>
    <property type="match status" value="2"/>
</dbReference>
<dbReference type="InterPro" id="IPR023827">
    <property type="entry name" value="Peptidase_S8_Asp-AS"/>
</dbReference>
<dbReference type="InterPro" id="IPR037045">
    <property type="entry name" value="S8pro/Inhibitor_I9_sf"/>
</dbReference>
<dbReference type="OrthoDB" id="9790784at2"/>
<evidence type="ECO:0000256" key="4">
    <source>
        <dbReference type="ARBA" id="ARBA00022825"/>
    </source>
</evidence>
<feature type="domain" description="SMB" evidence="9">
    <location>
        <begin position="433"/>
        <end position="476"/>
    </location>
</feature>
<gene>
    <name evidence="10" type="ordered locus">Hoch_2267</name>
</gene>
<dbReference type="Gene3D" id="3.40.50.200">
    <property type="entry name" value="Peptidase S8/S53 domain"/>
    <property type="match status" value="1"/>
</dbReference>
<dbReference type="PRINTS" id="PR00723">
    <property type="entry name" value="SUBTILISIN"/>
</dbReference>
<feature type="active site" description="Charge relay system" evidence="6">
    <location>
        <position position="165"/>
    </location>
</feature>
<protein>
    <submittedName>
        <fullName evidence="10">Peptidase S8 and S53 subtilisin kexin sedolisin</fullName>
    </submittedName>
</protein>
<dbReference type="GO" id="GO:0005615">
    <property type="term" value="C:extracellular space"/>
    <property type="evidence" value="ECO:0007669"/>
    <property type="project" value="TreeGrafter"/>
</dbReference>
<dbReference type="CDD" id="cd04077">
    <property type="entry name" value="Peptidases_S8_PCSK9_ProteinaseK_like"/>
    <property type="match status" value="1"/>
</dbReference>
<evidence type="ECO:0000256" key="6">
    <source>
        <dbReference type="PROSITE-ProRule" id="PRU01240"/>
    </source>
</evidence>
<dbReference type="PROSITE" id="PS00137">
    <property type="entry name" value="SUBTILASE_HIS"/>
    <property type="match status" value="1"/>
</dbReference>
<reference evidence="10 11" key="1">
    <citation type="journal article" date="2010" name="Stand. Genomic Sci.">
        <title>Complete genome sequence of Haliangium ochraceum type strain (SMP-2).</title>
        <authorList>
            <consortium name="US DOE Joint Genome Institute (JGI-PGF)"/>
            <person name="Ivanova N."/>
            <person name="Daum C."/>
            <person name="Lang E."/>
            <person name="Abt B."/>
            <person name="Kopitz M."/>
            <person name="Saunders E."/>
            <person name="Lapidus A."/>
            <person name="Lucas S."/>
            <person name="Glavina Del Rio T."/>
            <person name="Nolan M."/>
            <person name="Tice H."/>
            <person name="Copeland A."/>
            <person name="Cheng J.F."/>
            <person name="Chen F."/>
            <person name="Bruce D."/>
            <person name="Goodwin L."/>
            <person name="Pitluck S."/>
            <person name="Mavromatis K."/>
            <person name="Pati A."/>
            <person name="Mikhailova N."/>
            <person name="Chen A."/>
            <person name="Palaniappan K."/>
            <person name="Land M."/>
            <person name="Hauser L."/>
            <person name="Chang Y.J."/>
            <person name="Jeffries C.D."/>
            <person name="Detter J.C."/>
            <person name="Brettin T."/>
            <person name="Rohde M."/>
            <person name="Goker M."/>
            <person name="Bristow J."/>
            <person name="Markowitz V."/>
            <person name="Eisen J.A."/>
            <person name="Hugenholtz P."/>
            <person name="Kyrpides N.C."/>
            <person name="Klenk H.P."/>
        </authorList>
    </citation>
    <scope>NUCLEOTIDE SEQUENCE [LARGE SCALE GENOMIC DNA]</scope>
    <source>
        <strain evidence="11">DSM 14365 / CIP 107738 / JCM 11303 / AJ 13395 / SMP-2</strain>
    </source>
</reference>
<name>D0LHY1_HALO1</name>
<dbReference type="Gene3D" id="4.10.410.20">
    <property type="match status" value="2"/>
</dbReference>
<dbReference type="eggNOG" id="COG1404">
    <property type="taxonomic scope" value="Bacteria"/>
</dbReference>
<dbReference type="InterPro" id="IPR015500">
    <property type="entry name" value="Peptidase_S8_subtilisin-rel"/>
</dbReference>
<dbReference type="InterPro" id="IPR023828">
    <property type="entry name" value="Peptidase_S8_Ser-AS"/>
</dbReference>
<evidence type="ECO:0000313" key="11">
    <source>
        <dbReference type="Proteomes" id="UP000001880"/>
    </source>
</evidence>
<keyword evidence="3 6" id="KW-0378">Hydrolase</keyword>
<feature type="active site" description="Charge relay system" evidence="6">
    <location>
        <position position="361"/>
    </location>
</feature>
<evidence type="ECO:0000256" key="3">
    <source>
        <dbReference type="ARBA" id="ARBA00022801"/>
    </source>
</evidence>
<dbReference type="Pfam" id="PF00082">
    <property type="entry name" value="Peptidase_S8"/>
    <property type="match status" value="1"/>
</dbReference>
<dbReference type="InterPro" id="IPR000209">
    <property type="entry name" value="Peptidase_S8/S53_dom"/>
</dbReference>
<dbReference type="MEROPS" id="S08.050"/>
<dbReference type="GO" id="GO:0004252">
    <property type="term" value="F:serine-type endopeptidase activity"/>
    <property type="evidence" value="ECO:0007669"/>
    <property type="project" value="UniProtKB-UniRule"/>
</dbReference>
<evidence type="ECO:0000313" key="10">
    <source>
        <dbReference type="EMBL" id="ACY14810.1"/>
    </source>
</evidence>
<dbReference type="SUPFAM" id="SSF52743">
    <property type="entry name" value="Subtilisin-like"/>
    <property type="match status" value="1"/>
</dbReference>
<dbReference type="InterPro" id="IPR036852">
    <property type="entry name" value="Peptidase_S8/S53_dom_sf"/>
</dbReference>
<dbReference type="InterPro" id="IPR010259">
    <property type="entry name" value="S8pro/Inhibitor_I9"/>
</dbReference>
<dbReference type="EMBL" id="CP001804">
    <property type="protein sequence ID" value="ACY14810.1"/>
    <property type="molecule type" value="Genomic_DNA"/>
</dbReference>
<dbReference type="InterPro" id="IPR050131">
    <property type="entry name" value="Peptidase_S8_subtilisin-like"/>
</dbReference>
<evidence type="ECO:0000256" key="8">
    <source>
        <dbReference type="SAM" id="SignalP"/>
    </source>
</evidence>
<evidence type="ECO:0000259" key="9">
    <source>
        <dbReference type="PROSITE" id="PS50958"/>
    </source>
</evidence>
<sequence length="514" mass="52225">MQARNVFRFMAAGLISSALATGCATVEEDFIEDVGSTSAPLLGMDSPDIIPGQYIVSFKSDIGAQNVNAAMNRVSLKSKSSRIQHTYAGAFNGFAAKLSDADLQDILKNDSVAFVEADQMMYATATKPSSGQLELDRHHACPAVDDGVFDDHGCDGSGVRVYIVDTGIRGSHNEFTGRMATGFDAINDGNGTNDCQGHGTHVASTAAGNQFGMANRATLVPVRVLSCSGSGSNSGVIAGVNFVASDCQGRRCVANMSLGGGASSALDNAVTSAVNAGIAFAVAAGNDNSNASGFSPARAAAAITVGAASDSGYPASTNSNSVTRASFSNFGSVVDIWASGLSILGANINSNSSTQTISGTSMASPHVAGAIAQMLGCLGNMTPAQVEAQLNAKSITGAMSNEQGAEDRFLCSDFNSANDAGDCDCGGGSEPPPADSCEGRCGTFDSGASCQCDDQCADFGDCCPDKAAECDAPQPGPDTCFQACGVFNSSRQCQCDSACSNFGDCCPDLGQFCN</sequence>
<keyword evidence="11" id="KW-1185">Reference proteome</keyword>
<dbReference type="SMART" id="SM00201">
    <property type="entry name" value="SO"/>
    <property type="match status" value="2"/>
</dbReference>
<evidence type="ECO:0000256" key="7">
    <source>
        <dbReference type="RuleBase" id="RU003355"/>
    </source>
</evidence>
<keyword evidence="8" id="KW-0732">Signal</keyword>
<dbReference type="PROSITE" id="PS51892">
    <property type="entry name" value="SUBTILASE"/>
    <property type="match status" value="1"/>
</dbReference>
<dbReference type="PROSITE" id="PS51257">
    <property type="entry name" value="PROKAR_LIPOPROTEIN"/>
    <property type="match status" value="1"/>
</dbReference>
<comment type="similarity">
    <text evidence="1 6 7">Belongs to the peptidase S8 family.</text>
</comment>
<dbReference type="InterPro" id="IPR036024">
    <property type="entry name" value="Somatomedin_B-like_dom_sf"/>
</dbReference>
<dbReference type="Proteomes" id="UP000001880">
    <property type="component" value="Chromosome"/>
</dbReference>
<dbReference type="Pfam" id="PF05922">
    <property type="entry name" value="Inhibitor_I9"/>
    <property type="match status" value="1"/>
</dbReference>
<organism evidence="10 11">
    <name type="scientific">Haliangium ochraceum (strain DSM 14365 / JCM 11303 / SMP-2)</name>
    <dbReference type="NCBI Taxonomy" id="502025"/>
    <lineage>
        <taxon>Bacteria</taxon>
        <taxon>Pseudomonadati</taxon>
        <taxon>Myxococcota</taxon>
        <taxon>Polyangia</taxon>
        <taxon>Haliangiales</taxon>
        <taxon>Kofleriaceae</taxon>
        <taxon>Haliangium</taxon>
    </lineage>
</organism>
<keyword evidence="5" id="KW-1015">Disulfide bond</keyword>
<dbReference type="PANTHER" id="PTHR43806">
    <property type="entry name" value="PEPTIDASE S8"/>
    <property type="match status" value="1"/>
</dbReference>
<dbReference type="InterPro" id="IPR022398">
    <property type="entry name" value="Peptidase_S8_His-AS"/>
</dbReference>
<dbReference type="PROSITE" id="PS50958">
    <property type="entry name" value="SMB_2"/>
    <property type="match status" value="2"/>
</dbReference>
<evidence type="ECO:0000256" key="5">
    <source>
        <dbReference type="ARBA" id="ARBA00023157"/>
    </source>
</evidence>
<dbReference type="AlphaFoldDB" id="D0LHY1"/>
<accession>D0LHY1</accession>
<dbReference type="InterPro" id="IPR001212">
    <property type="entry name" value="Somatomedin_B_dom"/>
</dbReference>
<dbReference type="PROSITE" id="PS00138">
    <property type="entry name" value="SUBTILASE_SER"/>
    <property type="match status" value="1"/>
</dbReference>
<dbReference type="PROSITE" id="PS00136">
    <property type="entry name" value="SUBTILASE_ASP"/>
    <property type="match status" value="1"/>
</dbReference>
<dbReference type="PANTHER" id="PTHR43806:SF11">
    <property type="entry name" value="CEREVISIN-RELATED"/>
    <property type="match status" value="1"/>
</dbReference>
<dbReference type="Gene3D" id="3.30.70.80">
    <property type="entry name" value="Peptidase S8 propeptide/proteinase inhibitor I9"/>
    <property type="match status" value="1"/>
</dbReference>
<feature type="signal peptide" evidence="8">
    <location>
        <begin position="1"/>
        <end position="20"/>
    </location>
</feature>
<dbReference type="GO" id="GO:0006508">
    <property type="term" value="P:proteolysis"/>
    <property type="evidence" value="ECO:0007669"/>
    <property type="project" value="UniProtKB-KW"/>
</dbReference>
<feature type="active site" description="Charge relay system" evidence="6">
    <location>
        <position position="198"/>
    </location>
</feature>
<proteinExistence type="inferred from homology"/>